<sequence length="117" mass="13040">MKRGDRQKVLRLAKDEFFRRFMLNVLPDDFHRIRHYGLLAGAGRKINIAQIRNLIGAAPPVVPPKLRWSSSRLPCAKHAHAATARCGSSKSSDIMRPTTVDWTLAPPQHPASPVSIP</sequence>
<evidence type="ECO:0000313" key="2">
    <source>
        <dbReference type="EMBL" id="TGD41316.1"/>
    </source>
</evidence>
<evidence type="ECO:0000313" key="3">
    <source>
        <dbReference type="Proteomes" id="UP000297741"/>
    </source>
</evidence>
<evidence type="ECO:0000259" key="1">
    <source>
        <dbReference type="Pfam" id="PF04986"/>
    </source>
</evidence>
<protein>
    <recommendedName>
        <fullName evidence="1">Transposase IS801/IS1294 domain-containing protein</fullName>
    </recommendedName>
</protein>
<dbReference type="EMBL" id="RPEM01000033">
    <property type="protein sequence ID" value="TGD41316.1"/>
    <property type="molecule type" value="Genomic_DNA"/>
</dbReference>
<dbReference type="InterPro" id="IPR007069">
    <property type="entry name" value="Transposase_32"/>
</dbReference>
<feature type="domain" description="Transposase IS801/IS1294" evidence="1">
    <location>
        <begin position="3"/>
        <end position="42"/>
    </location>
</feature>
<reference evidence="2 3" key="1">
    <citation type="submission" date="2018-11" db="EMBL/GenBank/DDBJ databases">
        <title>Tabrizicola sp. isolated from sediment of alpine lake.</title>
        <authorList>
            <person name="Liu Z."/>
        </authorList>
    </citation>
    <scope>NUCLEOTIDE SEQUENCE [LARGE SCALE GENOMIC DNA]</scope>
    <source>
        <strain evidence="2 3">DRYC-M-16</strain>
    </source>
</reference>
<proteinExistence type="predicted"/>
<dbReference type="Pfam" id="PF04986">
    <property type="entry name" value="Y2_Tnp"/>
    <property type="match status" value="1"/>
</dbReference>
<gene>
    <name evidence="2" type="ORF">EEB11_19055</name>
</gene>
<name>A0ABY2KGK1_9RHOB</name>
<dbReference type="Proteomes" id="UP000297741">
    <property type="component" value="Unassembled WGS sequence"/>
</dbReference>
<comment type="caution">
    <text evidence="2">The sequence shown here is derived from an EMBL/GenBank/DDBJ whole genome shotgun (WGS) entry which is preliminary data.</text>
</comment>
<keyword evidence="3" id="KW-1185">Reference proteome</keyword>
<accession>A0ABY2KGK1</accession>
<organism evidence="2 3">
    <name type="scientific">Pseudotabrizicola sediminis</name>
    <dbReference type="NCBI Taxonomy" id="2486418"/>
    <lineage>
        <taxon>Bacteria</taxon>
        <taxon>Pseudomonadati</taxon>
        <taxon>Pseudomonadota</taxon>
        <taxon>Alphaproteobacteria</taxon>
        <taxon>Rhodobacterales</taxon>
        <taxon>Paracoccaceae</taxon>
        <taxon>Pseudotabrizicola</taxon>
    </lineage>
</organism>